<evidence type="ECO:0000256" key="8">
    <source>
        <dbReference type="ARBA" id="ARBA00022741"/>
    </source>
</evidence>
<dbReference type="GO" id="GO:0004385">
    <property type="term" value="F:GMP kinase activity"/>
    <property type="evidence" value="ECO:0007669"/>
    <property type="project" value="UniProtKB-UniRule"/>
</dbReference>
<dbReference type="InterPro" id="IPR008144">
    <property type="entry name" value="Guanylate_kin-like_dom"/>
</dbReference>
<dbReference type="PANTHER" id="PTHR23117:SF13">
    <property type="entry name" value="GUANYLATE KINASE"/>
    <property type="match status" value="1"/>
</dbReference>
<dbReference type="Gene3D" id="3.40.50.300">
    <property type="entry name" value="P-loop containing nucleotide triphosphate hydrolases"/>
    <property type="match status" value="1"/>
</dbReference>
<keyword evidence="16" id="KW-1185">Reference proteome</keyword>
<dbReference type="Gene3D" id="3.30.63.10">
    <property type="entry name" value="Guanylate Kinase phosphate binding domain"/>
    <property type="match status" value="1"/>
</dbReference>
<dbReference type="InterPro" id="IPR008145">
    <property type="entry name" value="GK/Ca_channel_bsu"/>
</dbReference>
<evidence type="ECO:0000256" key="1">
    <source>
        <dbReference type="ARBA" id="ARBA00003531"/>
    </source>
</evidence>
<dbReference type="AlphaFoldDB" id="A0A1G5RS98"/>
<evidence type="ECO:0000256" key="12">
    <source>
        <dbReference type="ARBA" id="ARBA00048594"/>
    </source>
</evidence>
<organism evidence="15 16">
    <name type="scientific">Acidaminobacter hydrogenoformans DSM 2784</name>
    <dbReference type="NCBI Taxonomy" id="1120920"/>
    <lineage>
        <taxon>Bacteria</taxon>
        <taxon>Bacillati</taxon>
        <taxon>Bacillota</taxon>
        <taxon>Clostridia</taxon>
        <taxon>Peptostreptococcales</taxon>
        <taxon>Acidaminobacteraceae</taxon>
        <taxon>Acidaminobacter</taxon>
    </lineage>
</organism>
<evidence type="ECO:0000313" key="16">
    <source>
        <dbReference type="Proteomes" id="UP000199208"/>
    </source>
</evidence>
<dbReference type="STRING" id="1120920.SAMN03080599_00501"/>
<dbReference type="PROSITE" id="PS00856">
    <property type="entry name" value="GUANYLATE_KINASE_1"/>
    <property type="match status" value="1"/>
</dbReference>
<dbReference type="HAMAP" id="MF_00328">
    <property type="entry name" value="Guanylate_kinase"/>
    <property type="match status" value="1"/>
</dbReference>
<evidence type="ECO:0000256" key="9">
    <source>
        <dbReference type="ARBA" id="ARBA00022777"/>
    </source>
</evidence>
<dbReference type="InterPro" id="IPR027417">
    <property type="entry name" value="P-loop_NTPase"/>
</dbReference>
<dbReference type="GO" id="GO:0005524">
    <property type="term" value="F:ATP binding"/>
    <property type="evidence" value="ECO:0007669"/>
    <property type="project" value="UniProtKB-UniRule"/>
</dbReference>
<dbReference type="GO" id="GO:0005829">
    <property type="term" value="C:cytosol"/>
    <property type="evidence" value="ECO:0007669"/>
    <property type="project" value="TreeGrafter"/>
</dbReference>
<gene>
    <name evidence="13" type="primary">gmk</name>
    <name evidence="15" type="ORF">SAMN03080599_00501</name>
</gene>
<keyword evidence="7 13" id="KW-0808">Transferase</keyword>
<evidence type="ECO:0000256" key="2">
    <source>
        <dbReference type="ARBA" id="ARBA00004496"/>
    </source>
</evidence>
<reference evidence="15 16" key="1">
    <citation type="submission" date="2016-10" db="EMBL/GenBank/DDBJ databases">
        <authorList>
            <person name="de Groot N.N."/>
        </authorList>
    </citation>
    <scope>NUCLEOTIDE SEQUENCE [LARGE SCALE GENOMIC DNA]</scope>
    <source>
        <strain evidence="15 16">DSM 2784</strain>
    </source>
</reference>
<evidence type="ECO:0000256" key="6">
    <source>
        <dbReference type="ARBA" id="ARBA00022490"/>
    </source>
</evidence>
<dbReference type="PANTHER" id="PTHR23117">
    <property type="entry name" value="GUANYLATE KINASE-RELATED"/>
    <property type="match status" value="1"/>
</dbReference>
<dbReference type="NCBIfam" id="TIGR03263">
    <property type="entry name" value="guanyl_kin"/>
    <property type="match status" value="1"/>
</dbReference>
<dbReference type="CDD" id="cd00071">
    <property type="entry name" value="GMPK"/>
    <property type="match status" value="1"/>
</dbReference>
<keyword evidence="8 13" id="KW-0547">Nucleotide-binding</keyword>
<dbReference type="OrthoDB" id="9808150at2"/>
<comment type="catalytic activity">
    <reaction evidence="12 13">
        <text>GMP + ATP = GDP + ADP</text>
        <dbReference type="Rhea" id="RHEA:20780"/>
        <dbReference type="ChEBI" id="CHEBI:30616"/>
        <dbReference type="ChEBI" id="CHEBI:58115"/>
        <dbReference type="ChEBI" id="CHEBI:58189"/>
        <dbReference type="ChEBI" id="CHEBI:456216"/>
        <dbReference type="EC" id="2.7.4.8"/>
    </reaction>
</comment>
<feature type="binding site" evidence="13">
    <location>
        <begin position="12"/>
        <end position="19"/>
    </location>
    <ligand>
        <name>ATP</name>
        <dbReference type="ChEBI" id="CHEBI:30616"/>
    </ligand>
</feature>
<dbReference type="SMART" id="SM00072">
    <property type="entry name" value="GuKc"/>
    <property type="match status" value="1"/>
</dbReference>
<dbReference type="EMBL" id="FMWL01000002">
    <property type="protein sequence ID" value="SCZ76975.1"/>
    <property type="molecule type" value="Genomic_DNA"/>
</dbReference>
<feature type="domain" description="Guanylate kinase-like" evidence="14">
    <location>
        <begin position="5"/>
        <end position="183"/>
    </location>
</feature>
<accession>A0A1G5RS98</accession>
<evidence type="ECO:0000256" key="13">
    <source>
        <dbReference type="HAMAP-Rule" id="MF_00328"/>
    </source>
</evidence>
<dbReference type="FunFam" id="3.40.50.300:FF:000855">
    <property type="entry name" value="Guanylate kinase"/>
    <property type="match status" value="1"/>
</dbReference>
<evidence type="ECO:0000256" key="4">
    <source>
        <dbReference type="ARBA" id="ARBA00012961"/>
    </source>
</evidence>
<evidence type="ECO:0000256" key="5">
    <source>
        <dbReference type="ARBA" id="ARBA00016296"/>
    </source>
</evidence>
<evidence type="ECO:0000256" key="3">
    <source>
        <dbReference type="ARBA" id="ARBA00005790"/>
    </source>
</evidence>
<sequence>MMRRGLLLVVSGPSGVGKGTICKALMKLREDIVLSVSMTTRAPRVGETEGVNYFFTDHKTFESMIQNGELLEFAKVYDNYYGTPKAFVMEQLEKGMDVLLEIDIQGALKVKEQYPEGVFIFILPPTMEELRNRIVGRGTETPEAIDKRFTAAYNEIDLMENYNYFIFNDRVDLATTRLISIIEAERLRIRPKFVKTLIREIKEEY</sequence>
<comment type="subcellular location">
    <subcellularLocation>
        <location evidence="2 13">Cytoplasm</location>
    </subcellularLocation>
</comment>
<dbReference type="InterPro" id="IPR020590">
    <property type="entry name" value="Guanylate_kinase_CS"/>
</dbReference>
<dbReference type="SUPFAM" id="SSF52540">
    <property type="entry name" value="P-loop containing nucleoside triphosphate hydrolases"/>
    <property type="match status" value="1"/>
</dbReference>
<evidence type="ECO:0000256" key="11">
    <source>
        <dbReference type="ARBA" id="ARBA00030128"/>
    </source>
</evidence>
<comment type="function">
    <text evidence="1 13">Essential for recycling GMP and indirectly, cGMP.</text>
</comment>
<dbReference type="EC" id="2.7.4.8" evidence="4 13"/>
<proteinExistence type="inferred from homology"/>
<dbReference type="PROSITE" id="PS50052">
    <property type="entry name" value="GUANYLATE_KINASE_2"/>
    <property type="match status" value="1"/>
</dbReference>
<evidence type="ECO:0000256" key="10">
    <source>
        <dbReference type="ARBA" id="ARBA00022840"/>
    </source>
</evidence>
<comment type="similarity">
    <text evidence="3 13">Belongs to the guanylate kinase family.</text>
</comment>
<evidence type="ECO:0000313" key="15">
    <source>
        <dbReference type="EMBL" id="SCZ76975.1"/>
    </source>
</evidence>
<evidence type="ECO:0000259" key="14">
    <source>
        <dbReference type="PROSITE" id="PS50052"/>
    </source>
</evidence>
<dbReference type="Proteomes" id="UP000199208">
    <property type="component" value="Unassembled WGS sequence"/>
</dbReference>
<keyword evidence="6 13" id="KW-0963">Cytoplasm</keyword>
<protein>
    <recommendedName>
        <fullName evidence="5 13">Guanylate kinase</fullName>
        <ecNumber evidence="4 13">2.7.4.8</ecNumber>
    </recommendedName>
    <alternativeName>
        <fullName evidence="11 13">GMP kinase</fullName>
    </alternativeName>
</protein>
<evidence type="ECO:0000256" key="7">
    <source>
        <dbReference type="ARBA" id="ARBA00022679"/>
    </source>
</evidence>
<name>A0A1G5RS98_9FIRM</name>
<keyword evidence="10 13" id="KW-0067">ATP-binding</keyword>
<dbReference type="Pfam" id="PF00625">
    <property type="entry name" value="Guanylate_kin"/>
    <property type="match status" value="1"/>
</dbReference>
<dbReference type="FunFam" id="3.30.63.10:FF:000005">
    <property type="entry name" value="Guanylate kinase"/>
    <property type="match status" value="1"/>
</dbReference>
<dbReference type="InterPro" id="IPR017665">
    <property type="entry name" value="Guanylate_kinase"/>
</dbReference>
<dbReference type="RefSeq" id="WP_092589306.1">
    <property type="nucleotide sequence ID" value="NZ_FMWL01000002.1"/>
</dbReference>
<keyword evidence="9 13" id="KW-0418">Kinase</keyword>